<comment type="catalytic activity">
    <reaction evidence="4">
        <text>(6S)-5-formyl-5,6,7,8-tetrahydrofolate + ATP = (6R)-5,10-methenyltetrahydrofolate + ADP + phosphate</text>
        <dbReference type="Rhea" id="RHEA:10488"/>
        <dbReference type="ChEBI" id="CHEBI:30616"/>
        <dbReference type="ChEBI" id="CHEBI:43474"/>
        <dbReference type="ChEBI" id="CHEBI:57455"/>
        <dbReference type="ChEBI" id="CHEBI:57457"/>
        <dbReference type="ChEBI" id="CHEBI:456216"/>
        <dbReference type="EC" id="6.3.3.2"/>
    </reaction>
</comment>
<dbReference type="PIRSF" id="PIRSF006806">
    <property type="entry name" value="FTHF_cligase"/>
    <property type="match status" value="1"/>
</dbReference>
<proteinExistence type="inferred from homology"/>
<gene>
    <name evidence="5" type="ORF">GCM10022404_00800</name>
</gene>
<name>A0ABP7JSH7_9RHOB</name>
<evidence type="ECO:0000313" key="5">
    <source>
        <dbReference type="EMBL" id="GAA3853306.1"/>
    </source>
</evidence>
<comment type="similarity">
    <text evidence="1 4">Belongs to the 5-formyltetrahydrofolate cyclo-ligase family.</text>
</comment>
<protein>
    <recommendedName>
        <fullName evidence="4">5-formyltetrahydrofolate cyclo-ligase</fullName>
        <ecNumber evidence="4">6.3.3.2</ecNumber>
    </recommendedName>
</protein>
<dbReference type="Proteomes" id="UP001399917">
    <property type="component" value="Unassembled WGS sequence"/>
</dbReference>
<accession>A0ABP7JSH7</accession>
<dbReference type="InterPro" id="IPR024185">
    <property type="entry name" value="FTHF_cligase-like_sf"/>
</dbReference>
<evidence type="ECO:0000256" key="2">
    <source>
        <dbReference type="ARBA" id="ARBA00022741"/>
    </source>
</evidence>
<keyword evidence="4" id="KW-0460">Magnesium</keyword>
<dbReference type="Pfam" id="PF01812">
    <property type="entry name" value="5-FTHF_cyc-lig"/>
    <property type="match status" value="1"/>
</dbReference>
<dbReference type="Gene3D" id="3.40.50.10420">
    <property type="entry name" value="NagB/RpiA/CoA transferase-like"/>
    <property type="match status" value="1"/>
</dbReference>
<organism evidence="5 6">
    <name type="scientific">Celeribacter arenosi</name>
    <dbReference type="NCBI Taxonomy" id="792649"/>
    <lineage>
        <taxon>Bacteria</taxon>
        <taxon>Pseudomonadati</taxon>
        <taxon>Pseudomonadota</taxon>
        <taxon>Alphaproteobacteria</taxon>
        <taxon>Rhodobacterales</taxon>
        <taxon>Roseobacteraceae</taxon>
        <taxon>Celeribacter</taxon>
    </lineage>
</organism>
<evidence type="ECO:0000256" key="4">
    <source>
        <dbReference type="RuleBase" id="RU361279"/>
    </source>
</evidence>
<dbReference type="PANTHER" id="PTHR23407">
    <property type="entry name" value="ATPASE INHIBITOR/5-FORMYLTETRAHYDROFOLATE CYCLO-LIGASE"/>
    <property type="match status" value="1"/>
</dbReference>
<dbReference type="EC" id="6.3.3.2" evidence="4"/>
<comment type="caution">
    <text evidence="5">The sequence shown here is derived from an EMBL/GenBank/DDBJ whole genome shotgun (WGS) entry which is preliminary data.</text>
</comment>
<keyword evidence="4" id="KW-0479">Metal-binding</keyword>
<evidence type="ECO:0000313" key="6">
    <source>
        <dbReference type="Proteomes" id="UP001399917"/>
    </source>
</evidence>
<dbReference type="InterPro" id="IPR037171">
    <property type="entry name" value="NagB/RpiA_transferase-like"/>
</dbReference>
<keyword evidence="2 4" id="KW-0547">Nucleotide-binding</keyword>
<dbReference type="SUPFAM" id="SSF100950">
    <property type="entry name" value="NagB/RpiA/CoA transferase-like"/>
    <property type="match status" value="1"/>
</dbReference>
<dbReference type="InterPro" id="IPR002698">
    <property type="entry name" value="FTHF_cligase"/>
</dbReference>
<dbReference type="EMBL" id="BAABDF010000001">
    <property type="protein sequence ID" value="GAA3853306.1"/>
    <property type="molecule type" value="Genomic_DNA"/>
</dbReference>
<dbReference type="RefSeq" id="WP_344841933.1">
    <property type="nucleotide sequence ID" value="NZ_BAABDF010000001.1"/>
</dbReference>
<sequence length="188" mass="20530">MSIEIDLKAIARKKARRLRARAHSDGVVAAHSASRLLMGFLKPYEGRVIAGYMPIGSEIDPIPAMTRMSLTGPVAVPVVVEENQPLRFDRWRPNSKFSEGAYGIPVPAVSEPLVPDVIIVPVLAFDRLGHRLGYGGGYYDRTLAQLRAERDVFAVGLAYAEQELGGLPIEPTDASLDAIVTQSEVLFF</sequence>
<keyword evidence="3 4" id="KW-0067">ATP-binding</keyword>
<keyword evidence="6" id="KW-1185">Reference proteome</keyword>
<evidence type="ECO:0000256" key="3">
    <source>
        <dbReference type="ARBA" id="ARBA00022840"/>
    </source>
</evidence>
<reference evidence="6" key="1">
    <citation type="journal article" date="2019" name="Int. J. Syst. Evol. Microbiol.">
        <title>The Global Catalogue of Microorganisms (GCM) 10K type strain sequencing project: providing services to taxonomists for standard genome sequencing and annotation.</title>
        <authorList>
            <consortium name="The Broad Institute Genomics Platform"/>
            <consortium name="The Broad Institute Genome Sequencing Center for Infectious Disease"/>
            <person name="Wu L."/>
            <person name="Ma J."/>
        </authorList>
    </citation>
    <scope>NUCLEOTIDE SEQUENCE [LARGE SCALE GENOMIC DNA]</scope>
    <source>
        <strain evidence="6">JCM 17190</strain>
    </source>
</reference>
<dbReference type="NCBIfam" id="TIGR02727">
    <property type="entry name" value="MTHFS_bact"/>
    <property type="match status" value="1"/>
</dbReference>
<dbReference type="PANTHER" id="PTHR23407:SF1">
    <property type="entry name" value="5-FORMYLTETRAHYDROFOLATE CYCLO-LIGASE"/>
    <property type="match status" value="1"/>
</dbReference>
<comment type="cofactor">
    <cofactor evidence="4">
        <name>Mg(2+)</name>
        <dbReference type="ChEBI" id="CHEBI:18420"/>
    </cofactor>
</comment>
<evidence type="ECO:0000256" key="1">
    <source>
        <dbReference type="ARBA" id="ARBA00010638"/>
    </source>
</evidence>